<dbReference type="CDD" id="cd06223">
    <property type="entry name" value="PRTases_typeI"/>
    <property type="match status" value="1"/>
</dbReference>
<dbReference type="PANTHER" id="PTHR47505:SF1">
    <property type="entry name" value="DNA UTILIZATION PROTEIN YHGH"/>
    <property type="match status" value="1"/>
</dbReference>
<dbReference type="Pfam" id="PF00156">
    <property type="entry name" value="Pribosyltran"/>
    <property type="match status" value="1"/>
</dbReference>
<dbReference type="InterPro" id="IPR051910">
    <property type="entry name" value="ComF/GntX_DNA_util-trans"/>
</dbReference>
<dbReference type="AlphaFoldDB" id="A0AAC9IUQ0"/>
<keyword evidence="3" id="KW-0808">Transferase</keyword>
<dbReference type="InterPro" id="IPR029057">
    <property type="entry name" value="PRTase-like"/>
</dbReference>
<gene>
    <name evidence="3" type="ORF">AOC25_11000</name>
</gene>
<dbReference type="RefSeq" id="WP_071540023.1">
    <property type="nucleotide sequence ID" value="NZ_CP015016.1"/>
</dbReference>
<accession>A0AAC9IUQ0</accession>
<name>A0AAC9IUQ0_9BURK</name>
<organism evidence="3 4">
    <name type="scientific">Polynucleobacter asymbioticus</name>
    <dbReference type="NCBI Taxonomy" id="576611"/>
    <lineage>
        <taxon>Bacteria</taxon>
        <taxon>Pseudomonadati</taxon>
        <taxon>Pseudomonadota</taxon>
        <taxon>Betaproteobacteria</taxon>
        <taxon>Burkholderiales</taxon>
        <taxon>Burkholderiaceae</taxon>
        <taxon>Polynucleobacter</taxon>
    </lineage>
</organism>
<reference evidence="3" key="1">
    <citation type="journal article" date="2017" name="Appl. Environ. Microbiol.">
        <title>Microdiversification of a pelagic Polynucleobacter species is mainly driven by acquisition of genomic islands from a partially interspecific gene pool.</title>
        <authorList>
            <person name="Hoetzinger M."/>
            <person name="Hahn M.W."/>
            <person name="Jezberova J."/>
            <person name="Schmidt J."/>
            <person name="Koll U."/>
        </authorList>
    </citation>
    <scope>NUCLEOTIDE SEQUENCE</scope>
    <source>
        <strain evidence="3">MWH-RechtKol4</strain>
    </source>
</reference>
<dbReference type="Gene3D" id="3.40.50.2020">
    <property type="match status" value="1"/>
</dbReference>
<feature type="domain" description="Phosphoribosyltransferase" evidence="2">
    <location>
        <begin position="202"/>
        <end position="242"/>
    </location>
</feature>
<protein>
    <submittedName>
        <fullName evidence="3">Phosphoribosyltransferase</fullName>
    </submittedName>
</protein>
<sequence length="247" mass="28343">MRFLENIFQSIATQILPTACISCGHHQQHPICEKCLDLLGIESLLNFECCQQCGLLLHSSEVQKQLCTNCVIKPPYFDATCCLDRYEGRLQAALHLLKYQKRVANAHGLAYAWNAILSPHLQEQYADCLLPVPLSHEKLKIRGFNQSWELARRVESRKTIQKLPYALRRHHNIGQQAGSALIGRHDSIQNMFFIDKKYLDFLKDKTVVVFDDVMTSGATLNEIARILKESDVKRVINWVLLRTTKQI</sequence>
<evidence type="ECO:0000259" key="2">
    <source>
        <dbReference type="Pfam" id="PF00156"/>
    </source>
</evidence>
<comment type="similarity">
    <text evidence="1">Belongs to the ComF/GntX family.</text>
</comment>
<dbReference type="InterPro" id="IPR000836">
    <property type="entry name" value="PRTase_dom"/>
</dbReference>
<keyword evidence="3" id="KW-0328">Glycosyltransferase</keyword>
<evidence type="ECO:0000256" key="1">
    <source>
        <dbReference type="ARBA" id="ARBA00008007"/>
    </source>
</evidence>
<dbReference type="GO" id="GO:0016757">
    <property type="term" value="F:glycosyltransferase activity"/>
    <property type="evidence" value="ECO:0007669"/>
    <property type="project" value="UniProtKB-KW"/>
</dbReference>
<dbReference type="SUPFAM" id="SSF53271">
    <property type="entry name" value="PRTase-like"/>
    <property type="match status" value="1"/>
</dbReference>
<evidence type="ECO:0000313" key="4">
    <source>
        <dbReference type="Proteomes" id="UP000182060"/>
    </source>
</evidence>
<dbReference type="PANTHER" id="PTHR47505">
    <property type="entry name" value="DNA UTILIZATION PROTEIN YHGH"/>
    <property type="match status" value="1"/>
</dbReference>
<proteinExistence type="inferred from homology"/>
<dbReference type="Proteomes" id="UP000182060">
    <property type="component" value="Chromosome"/>
</dbReference>
<dbReference type="EMBL" id="CP015017">
    <property type="protein sequence ID" value="APC02420.1"/>
    <property type="molecule type" value="Genomic_DNA"/>
</dbReference>
<evidence type="ECO:0000313" key="3">
    <source>
        <dbReference type="EMBL" id="APC02420.1"/>
    </source>
</evidence>